<dbReference type="SUPFAM" id="SSF51569">
    <property type="entry name" value="Aldolase"/>
    <property type="match status" value="1"/>
</dbReference>
<dbReference type="GO" id="GO:0010177">
    <property type="term" value="F:methylthioalkylmalate synthase activity"/>
    <property type="evidence" value="ECO:0007669"/>
    <property type="project" value="UniProtKB-ARBA"/>
</dbReference>
<evidence type="ECO:0000313" key="10">
    <source>
        <dbReference type="EMBL" id="KAG0484862.1"/>
    </source>
</evidence>
<name>A0A835REQ8_VANPL</name>
<dbReference type="InterPro" id="IPR054691">
    <property type="entry name" value="LeuA/HCS_post-cat"/>
</dbReference>
<dbReference type="SUPFAM" id="SSF110921">
    <property type="entry name" value="2-isopropylmalate synthase LeuA, allosteric (dimerisation) domain"/>
    <property type="match status" value="1"/>
</dbReference>
<keyword evidence="4" id="KW-0432">Leucine biosynthesis</keyword>
<evidence type="ECO:0000256" key="2">
    <source>
        <dbReference type="ARBA" id="ARBA00004689"/>
    </source>
</evidence>
<dbReference type="GO" id="GO:0009098">
    <property type="term" value="P:L-leucine biosynthetic process"/>
    <property type="evidence" value="ECO:0007669"/>
    <property type="project" value="UniProtKB-KW"/>
</dbReference>
<dbReference type="Pfam" id="PF08502">
    <property type="entry name" value="LeuA_dimer"/>
    <property type="match status" value="1"/>
</dbReference>
<dbReference type="EMBL" id="JADCNL010000004">
    <property type="protein sequence ID" value="KAG0484862.1"/>
    <property type="molecule type" value="Genomic_DNA"/>
</dbReference>
<keyword evidence="11" id="KW-1185">Reference proteome</keyword>
<evidence type="ECO:0000259" key="9">
    <source>
        <dbReference type="PROSITE" id="PS50991"/>
    </source>
</evidence>
<comment type="caution">
    <text evidence="10">The sequence shown here is derived from an EMBL/GenBank/DDBJ whole genome shotgun (WGS) entry which is preliminary data.</text>
</comment>
<dbReference type="InterPro" id="IPR002034">
    <property type="entry name" value="AIPM/Hcit_synth_CS"/>
</dbReference>
<dbReference type="GO" id="GO:0019761">
    <property type="term" value="P:glucosinolate biosynthetic process"/>
    <property type="evidence" value="ECO:0007669"/>
    <property type="project" value="UniProtKB-ARBA"/>
</dbReference>
<dbReference type="GO" id="GO:0003852">
    <property type="term" value="F:2-isopropylmalate synthase activity"/>
    <property type="evidence" value="ECO:0007669"/>
    <property type="project" value="UniProtKB-EC"/>
</dbReference>
<gene>
    <name evidence="10" type="ORF">HPP92_008941</name>
</gene>
<dbReference type="Pfam" id="PF00682">
    <property type="entry name" value="HMGL-like"/>
    <property type="match status" value="1"/>
</dbReference>
<evidence type="ECO:0000256" key="8">
    <source>
        <dbReference type="RuleBase" id="RU003523"/>
    </source>
</evidence>
<dbReference type="EC" id="2.3.3.13" evidence="3"/>
<evidence type="ECO:0000256" key="1">
    <source>
        <dbReference type="ARBA" id="ARBA00000064"/>
    </source>
</evidence>
<evidence type="ECO:0000313" key="11">
    <source>
        <dbReference type="Proteomes" id="UP000636800"/>
    </source>
</evidence>
<dbReference type="PROSITE" id="PS00815">
    <property type="entry name" value="AIPM_HOMOCIT_SYNTH_1"/>
    <property type="match status" value="1"/>
</dbReference>
<evidence type="ECO:0000256" key="5">
    <source>
        <dbReference type="ARBA" id="ARBA00022605"/>
    </source>
</evidence>
<dbReference type="FunFam" id="3.20.20.70:FF:000010">
    <property type="entry name" value="2-isopropylmalate synthase"/>
    <property type="match status" value="1"/>
</dbReference>
<organism evidence="10 11">
    <name type="scientific">Vanilla planifolia</name>
    <name type="common">Vanilla</name>
    <dbReference type="NCBI Taxonomy" id="51239"/>
    <lineage>
        <taxon>Eukaryota</taxon>
        <taxon>Viridiplantae</taxon>
        <taxon>Streptophyta</taxon>
        <taxon>Embryophyta</taxon>
        <taxon>Tracheophyta</taxon>
        <taxon>Spermatophyta</taxon>
        <taxon>Magnoliopsida</taxon>
        <taxon>Liliopsida</taxon>
        <taxon>Asparagales</taxon>
        <taxon>Orchidaceae</taxon>
        <taxon>Vanilloideae</taxon>
        <taxon>Vanilleae</taxon>
        <taxon>Vanilla</taxon>
    </lineage>
</organism>
<dbReference type="SMART" id="SM00917">
    <property type="entry name" value="LeuA_dimer"/>
    <property type="match status" value="1"/>
</dbReference>
<dbReference type="GO" id="GO:0009507">
    <property type="term" value="C:chloroplast"/>
    <property type="evidence" value="ECO:0007669"/>
    <property type="project" value="TreeGrafter"/>
</dbReference>
<evidence type="ECO:0000256" key="6">
    <source>
        <dbReference type="ARBA" id="ARBA00022679"/>
    </source>
</evidence>
<dbReference type="Gene3D" id="1.10.238.260">
    <property type="match status" value="1"/>
</dbReference>
<dbReference type="NCBIfam" id="NF002086">
    <property type="entry name" value="PRK00915.1-3"/>
    <property type="match status" value="1"/>
</dbReference>
<feature type="domain" description="Pyruvate carboxyltransferase" evidence="9">
    <location>
        <begin position="25"/>
        <end position="301"/>
    </location>
</feature>
<keyword evidence="6 8" id="KW-0808">Transferase</keyword>
<evidence type="ECO:0000256" key="3">
    <source>
        <dbReference type="ARBA" id="ARBA00012973"/>
    </source>
</evidence>
<dbReference type="Gene3D" id="3.30.160.270">
    <property type="match status" value="1"/>
</dbReference>
<evidence type="ECO:0000256" key="4">
    <source>
        <dbReference type="ARBA" id="ARBA00022430"/>
    </source>
</evidence>
<comment type="pathway">
    <text evidence="2">Amino-acid biosynthesis; L-leucine biosynthesis; L-leucine from 3-methyl-2-oxobutanoate: step 1/4.</text>
</comment>
<dbReference type="InterPro" id="IPR036230">
    <property type="entry name" value="LeuA_allosteric_dom_sf"/>
</dbReference>
<dbReference type="FunFam" id="1.10.238.260:FF:000001">
    <property type="entry name" value="2-isopropylmalate synthase"/>
    <property type="match status" value="1"/>
</dbReference>
<dbReference type="InterPro" id="IPR013785">
    <property type="entry name" value="Aldolase_TIM"/>
</dbReference>
<comment type="similarity">
    <text evidence="8">Belongs to the alpha-IPM synthase/homocitrate synthase family.</text>
</comment>
<dbReference type="CDD" id="cd07940">
    <property type="entry name" value="DRE_TIM_IPMS"/>
    <property type="match status" value="1"/>
</dbReference>
<evidence type="ECO:0000256" key="7">
    <source>
        <dbReference type="ARBA" id="ARBA00023304"/>
    </source>
</evidence>
<dbReference type="PANTHER" id="PTHR10277">
    <property type="entry name" value="HOMOCITRATE SYNTHASE-RELATED"/>
    <property type="match status" value="1"/>
</dbReference>
<proteinExistence type="inferred from homology"/>
<dbReference type="InterPro" id="IPR013709">
    <property type="entry name" value="2-isopropylmalate_synth_dimer"/>
</dbReference>
<dbReference type="OrthoDB" id="26838at2759"/>
<dbReference type="PROSITE" id="PS00816">
    <property type="entry name" value="AIPM_HOMOCIT_SYNTH_2"/>
    <property type="match status" value="1"/>
</dbReference>
<keyword evidence="5" id="KW-0028">Amino-acid biosynthesis</keyword>
<comment type="catalytic activity">
    <reaction evidence="1">
        <text>3-methyl-2-oxobutanoate + acetyl-CoA + H2O = (2S)-2-isopropylmalate + CoA + H(+)</text>
        <dbReference type="Rhea" id="RHEA:21524"/>
        <dbReference type="ChEBI" id="CHEBI:1178"/>
        <dbReference type="ChEBI" id="CHEBI:11851"/>
        <dbReference type="ChEBI" id="CHEBI:15377"/>
        <dbReference type="ChEBI" id="CHEBI:15378"/>
        <dbReference type="ChEBI" id="CHEBI:57287"/>
        <dbReference type="ChEBI" id="CHEBI:57288"/>
        <dbReference type="EC" id="2.3.3.13"/>
    </reaction>
</comment>
<reference evidence="10 11" key="1">
    <citation type="journal article" date="2020" name="Nat. Food">
        <title>A phased Vanilla planifolia genome enables genetic improvement of flavour and production.</title>
        <authorList>
            <person name="Hasing T."/>
            <person name="Tang H."/>
            <person name="Brym M."/>
            <person name="Khazi F."/>
            <person name="Huang T."/>
            <person name="Chambers A.H."/>
        </authorList>
    </citation>
    <scope>NUCLEOTIDE SEQUENCE [LARGE SCALE GENOMIC DNA]</scope>
    <source>
        <tissue evidence="10">Leaf</tissue>
    </source>
</reference>
<dbReference type="PROSITE" id="PS50991">
    <property type="entry name" value="PYR_CT"/>
    <property type="match status" value="1"/>
</dbReference>
<dbReference type="InterPro" id="IPR000891">
    <property type="entry name" value="PYR_CT"/>
</dbReference>
<protein>
    <recommendedName>
        <fullName evidence="3">2-isopropylmalate synthase</fullName>
        <ecNumber evidence="3">2.3.3.13</ecNumber>
    </recommendedName>
</protein>
<dbReference type="AlphaFoldDB" id="A0A835REQ8"/>
<dbReference type="Pfam" id="PF22617">
    <property type="entry name" value="HCS_D2"/>
    <property type="match status" value="1"/>
</dbReference>
<dbReference type="PANTHER" id="PTHR10277:SF9">
    <property type="entry name" value="2-ISOPROPYLMALATE SYNTHASE 1, CHLOROPLASTIC-RELATED"/>
    <property type="match status" value="1"/>
</dbReference>
<accession>A0A835REQ8</accession>
<dbReference type="Proteomes" id="UP000636800">
    <property type="component" value="Unassembled WGS sequence"/>
</dbReference>
<sequence length="568" mass="60900">MASIPAATARRPEYIPGRIGDTSYVRMFDTTLRDGEQARGAAMTIDQKVAVARNLALLGVDVIDGGFPSASKNDLEALKIISKEIGNPSADGSAIGRHVPVISALSRAKKTDIDTAWEAVRAARRPRTTVFLSTSEIHMQHKLRKSRDEVVALASEMVAYARSIGFDDVCFAAEDATRSDKDFLCRVFTAAMKAGATVVSLADTVGCSLPSEIHNLVSYIRDHTPGVENIILSVHCHNDLGLAAANTLAGIEGGAREVDVTINGIGERAGNASFEEVVMAIKCRKELLGGVYTGINTKYIYQTSKMVENYTGLHLQPHKAIVGANAFCHESGLHQDGVLKYRGTYEFISREDIGMTDTNENGICLGKLSGRRGLRAQLLKLGYDVSGTELDEAFMKFKDLTAKKKHITDDDLERLVCSKTSQSQPMWSLGCLQVTHGTIGFSTAAIKLISSEGKEKIACSVGKGPIDAVYQAIDSIVKAPTKLECSNSALDGTHAISSTQVITSEGHNHISAYSSSEKANGLASIDISNGHTVSFINGNGEDSDFVVSSAQAYLKALNRTLTLKHGQS</sequence>
<dbReference type="Gene3D" id="3.20.20.70">
    <property type="entry name" value="Aldolase class I"/>
    <property type="match status" value="1"/>
</dbReference>
<keyword evidence="7" id="KW-0100">Branched-chain amino acid biosynthesis</keyword>
<dbReference type="InterPro" id="IPR050073">
    <property type="entry name" value="2-IPM_HCS-like"/>
</dbReference>